<dbReference type="OrthoDB" id="5427070at2759"/>
<name>A0A395HNA3_ASPHC</name>
<keyword evidence="2" id="KW-1133">Transmembrane helix</keyword>
<feature type="region of interest" description="Disordered" evidence="1">
    <location>
        <begin position="96"/>
        <end position="139"/>
    </location>
</feature>
<dbReference type="VEuPathDB" id="FungiDB:BO97DRAFT_408762"/>
<dbReference type="EMBL" id="KZ824325">
    <property type="protein sequence ID" value="RAL07754.1"/>
    <property type="molecule type" value="Genomic_DNA"/>
</dbReference>
<keyword evidence="4" id="KW-1185">Reference proteome</keyword>
<dbReference type="GeneID" id="37200221"/>
<evidence type="ECO:0000256" key="1">
    <source>
        <dbReference type="SAM" id="MobiDB-lite"/>
    </source>
</evidence>
<dbReference type="RefSeq" id="XP_025546908.1">
    <property type="nucleotide sequence ID" value="XM_025695932.1"/>
</dbReference>
<evidence type="ECO:0000313" key="3">
    <source>
        <dbReference type="EMBL" id="RAL07754.1"/>
    </source>
</evidence>
<proteinExistence type="predicted"/>
<dbReference type="STRING" id="1450537.A0A395HNA3"/>
<keyword evidence="2" id="KW-0472">Membrane</keyword>
<organism evidence="3 4">
    <name type="scientific">Aspergillus homomorphus (strain CBS 101889)</name>
    <dbReference type="NCBI Taxonomy" id="1450537"/>
    <lineage>
        <taxon>Eukaryota</taxon>
        <taxon>Fungi</taxon>
        <taxon>Dikarya</taxon>
        <taxon>Ascomycota</taxon>
        <taxon>Pezizomycotina</taxon>
        <taxon>Eurotiomycetes</taxon>
        <taxon>Eurotiomycetidae</taxon>
        <taxon>Eurotiales</taxon>
        <taxon>Aspergillaceae</taxon>
        <taxon>Aspergillus</taxon>
        <taxon>Aspergillus subgen. Circumdati</taxon>
    </lineage>
</organism>
<keyword evidence="2" id="KW-0812">Transmembrane</keyword>
<feature type="compositionally biased region" description="Acidic residues" evidence="1">
    <location>
        <begin position="120"/>
        <end position="129"/>
    </location>
</feature>
<evidence type="ECO:0000256" key="2">
    <source>
        <dbReference type="SAM" id="Phobius"/>
    </source>
</evidence>
<reference evidence="3 4" key="1">
    <citation type="submission" date="2018-02" db="EMBL/GenBank/DDBJ databases">
        <title>The genomes of Aspergillus section Nigri reveals drivers in fungal speciation.</title>
        <authorList>
            <consortium name="DOE Joint Genome Institute"/>
            <person name="Vesth T.C."/>
            <person name="Nybo J."/>
            <person name="Theobald S."/>
            <person name="Brandl J."/>
            <person name="Frisvad J.C."/>
            <person name="Nielsen K.F."/>
            <person name="Lyhne E.K."/>
            <person name="Kogle M.E."/>
            <person name="Kuo A."/>
            <person name="Riley R."/>
            <person name="Clum A."/>
            <person name="Nolan M."/>
            <person name="Lipzen A."/>
            <person name="Salamov A."/>
            <person name="Henrissat B."/>
            <person name="Wiebenga A."/>
            <person name="De vries R.P."/>
            <person name="Grigoriev I.V."/>
            <person name="Mortensen U.H."/>
            <person name="Andersen M.R."/>
            <person name="Baker S.E."/>
        </authorList>
    </citation>
    <scope>NUCLEOTIDE SEQUENCE [LARGE SCALE GENOMIC DNA]</scope>
    <source>
        <strain evidence="3 4">CBS 101889</strain>
    </source>
</reference>
<sequence>MIIPAVISLTLYLLFSFVIIPFFRRYHQRYAQYLPLHTISAHTLSLRDRIADAIMRRCLPSSWQRQHLDDQNDNISIYDEEGEIMVGMDMDAERRGALERQRNSVADSGRRLSRELEAGFMDDSDDEEEEHRSHPQSRR</sequence>
<accession>A0A395HNA3</accession>
<protein>
    <submittedName>
        <fullName evidence="3">Uncharacterized protein</fullName>
    </submittedName>
</protein>
<gene>
    <name evidence="3" type="ORF">BO97DRAFT_408762</name>
</gene>
<feature type="compositionally biased region" description="Basic and acidic residues" evidence="1">
    <location>
        <begin position="96"/>
        <end position="117"/>
    </location>
</feature>
<feature type="transmembrane region" description="Helical" evidence="2">
    <location>
        <begin position="6"/>
        <end position="23"/>
    </location>
</feature>
<dbReference type="Proteomes" id="UP000248961">
    <property type="component" value="Unassembled WGS sequence"/>
</dbReference>
<evidence type="ECO:0000313" key="4">
    <source>
        <dbReference type="Proteomes" id="UP000248961"/>
    </source>
</evidence>
<dbReference type="AlphaFoldDB" id="A0A395HNA3"/>